<dbReference type="EMBL" id="JANHOG010000768">
    <property type="protein sequence ID" value="KAJ3551676.1"/>
    <property type="molecule type" value="Genomic_DNA"/>
</dbReference>
<accession>A0ACC1T2L1</accession>
<name>A0ACC1T2L1_9APHY</name>
<organism evidence="1 2">
    <name type="scientific">Phlebia brevispora</name>
    <dbReference type="NCBI Taxonomy" id="194682"/>
    <lineage>
        <taxon>Eukaryota</taxon>
        <taxon>Fungi</taxon>
        <taxon>Dikarya</taxon>
        <taxon>Basidiomycota</taxon>
        <taxon>Agaricomycotina</taxon>
        <taxon>Agaricomycetes</taxon>
        <taxon>Polyporales</taxon>
        <taxon>Meruliaceae</taxon>
        <taxon>Phlebia</taxon>
    </lineage>
</organism>
<protein>
    <submittedName>
        <fullName evidence="1">Uncharacterized protein</fullName>
    </submittedName>
</protein>
<dbReference type="Proteomes" id="UP001148662">
    <property type="component" value="Unassembled WGS sequence"/>
</dbReference>
<gene>
    <name evidence="1" type="ORF">NM688_g4567</name>
</gene>
<comment type="caution">
    <text evidence="1">The sequence shown here is derived from an EMBL/GenBank/DDBJ whole genome shotgun (WGS) entry which is preliminary data.</text>
</comment>
<reference evidence="1" key="1">
    <citation type="submission" date="2022-07" db="EMBL/GenBank/DDBJ databases">
        <title>Genome Sequence of Phlebia brevispora.</title>
        <authorList>
            <person name="Buettner E."/>
        </authorList>
    </citation>
    <scope>NUCLEOTIDE SEQUENCE</scope>
    <source>
        <strain evidence="1">MPL23</strain>
    </source>
</reference>
<proteinExistence type="predicted"/>
<evidence type="ECO:0000313" key="1">
    <source>
        <dbReference type="EMBL" id="KAJ3551676.1"/>
    </source>
</evidence>
<keyword evidence="2" id="KW-1185">Reference proteome</keyword>
<evidence type="ECO:0000313" key="2">
    <source>
        <dbReference type="Proteomes" id="UP001148662"/>
    </source>
</evidence>
<sequence>MVRTKFSRADAKAYAPETLPADDAGGVPQRSAPRQADSLLVLDIDIAAIIAGGSTPRGRLNDLSSTAVKKNKSKQKGNEQKKQASPLKTSATNSNASKPAKTTATSNGSKPGSKK</sequence>